<dbReference type="RefSeq" id="XP_001746291.1">
    <property type="nucleotide sequence ID" value="XM_001746239.1"/>
</dbReference>
<evidence type="ECO:0000313" key="3">
    <source>
        <dbReference type="Proteomes" id="UP000001357"/>
    </source>
</evidence>
<evidence type="ECO:0000256" key="1">
    <source>
        <dbReference type="SAM" id="MobiDB-lite"/>
    </source>
</evidence>
<dbReference type="EMBL" id="CH991553">
    <property type="protein sequence ID" value="EDQ88678.1"/>
    <property type="molecule type" value="Genomic_DNA"/>
</dbReference>
<dbReference type="InParanoid" id="A9V0Q5"/>
<sequence length="453" mass="50272">MASTASRALVIISSTICRSESEDQDWITVERHSARPKQKKKTAQQPPKPKKGSDKPTRRPVVAVDTSKLQLLLRSPISLAQDFIEMLRIHGPDHGRTHAAFEKAINAGQKRQSMCPVIDSLLKGQEAQAAPGSAQFLLHIDKDNNPFDVLDQVLKNKMIAESLICGSFYLASKKSPAFLEAGLPQTPLYVQVPKIKELQCTLPTRHLATLSTPVFFNFFPACLATTADHALLAQQLEETLRSVSSSIWQKPFACSLVYTAWDSDSQLDLVRVLRNACAGQILMKDARRWVQGTKAALKAAGLQYRDTDNGLFLSKDAALSRAFVLISWNAQLFQHASSFVYSVLLDKRVVTADRSESIVATYTPQELASNTPKPARQELVPAQQPPKFNLVDELCKGRYSTAGRTWMEVGRKLYKQSPSAFAQRFGEHSAEAVKSSIAKMNVNHSSESQWCYL</sequence>
<keyword evidence="3" id="KW-1185">Reference proteome</keyword>
<reference evidence="2 3" key="1">
    <citation type="journal article" date="2008" name="Nature">
        <title>The genome of the choanoflagellate Monosiga brevicollis and the origin of metazoans.</title>
        <authorList>
            <consortium name="JGI Sequencing"/>
            <person name="King N."/>
            <person name="Westbrook M.J."/>
            <person name="Young S.L."/>
            <person name="Kuo A."/>
            <person name="Abedin M."/>
            <person name="Chapman J."/>
            <person name="Fairclough S."/>
            <person name="Hellsten U."/>
            <person name="Isogai Y."/>
            <person name="Letunic I."/>
            <person name="Marr M."/>
            <person name="Pincus D."/>
            <person name="Putnam N."/>
            <person name="Rokas A."/>
            <person name="Wright K.J."/>
            <person name="Zuzow R."/>
            <person name="Dirks W."/>
            <person name="Good M."/>
            <person name="Goodstein D."/>
            <person name="Lemons D."/>
            <person name="Li W."/>
            <person name="Lyons J.B."/>
            <person name="Morris A."/>
            <person name="Nichols S."/>
            <person name="Richter D.J."/>
            <person name="Salamov A."/>
            <person name="Bork P."/>
            <person name="Lim W.A."/>
            <person name="Manning G."/>
            <person name="Miller W.T."/>
            <person name="McGinnis W."/>
            <person name="Shapiro H."/>
            <person name="Tjian R."/>
            <person name="Grigoriev I.V."/>
            <person name="Rokhsar D."/>
        </authorList>
    </citation>
    <scope>NUCLEOTIDE SEQUENCE [LARGE SCALE GENOMIC DNA]</scope>
    <source>
        <strain evidence="3">MX1 / ATCC 50154</strain>
    </source>
</reference>
<feature type="region of interest" description="Disordered" evidence="1">
    <location>
        <begin position="23"/>
        <end position="61"/>
    </location>
</feature>
<dbReference type="KEGG" id="mbr:MONBRDRAFT_37272"/>
<evidence type="ECO:0000313" key="2">
    <source>
        <dbReference type="EMBL" id="EDQ88678.1"/>
    </source>
</evidence>
<protein>
    <submittedName>
        <fullName evidence="2">Uncharacterized protein</fullName>
    </submittedName>
</protein>
<gene>
    <name evidence="2" type="ORF">MONBRDRAFT_37272</name>
</gene>
<dbReference type="AlphaFoldDB" id="A9V0Q5"/>
<accession>A9V0Q5</accession>
<dbReference type="Proteomes" id="UP000001357">
    <property type="component" value="Unassembled WGS sequence"/>
</dbReference>
<organism evidence="2 3">
    <name type="scientific">Monosiga brevicollis</name>
    <name type="common">Choanoflagellate</name>
    <dbReference type="NCBI Taxonomy" id="81824"/>
    <lineage>
        <taxon>Eukaryota</taxon>
        <taxon>Choanoflagellata</taxon>
        <taxon>Craspedida</taxon>
        <taxon>Salpingoecidae</taxon>
        <taxon>Monosiga</taxon>
    </lineage>
</organism>
<dbReference type="GeneID" id="5891573"/>
<proteinExistence type="predicted"/>
<name>A9V0Q5_MONBE</name>